<dbReference type="HAMAP" id="MF_00367">
    <property type="entry name" value="GTPase_Era"/>
    <property type="match status" value="1"/>
</dbReference>
<evidence type="ECO:0000256" key="4">
    <source>
        <dbReference type="ARBA" id="ARBA00022884"/>
    </source>
</evidence>
<keyword evidence="6" id="KW-1003">Cell membrane</keyword>
<sequence>MGRPQPTSLQAWQAWGWEIHALLLSQSQARAPTIKDDHAVTPPPPGHRSGFVALIGRPNVGKSTLLNQLVGHKVAITSPVAQTTRNRLRGILTRATAQLVLLDTPGIHRPHHLLGEHLVNVARSTIGEVDLVLLLMDGSTPPGRGDAYITQLLRHCAAPLVVGLNKQDLVTPKRATELQRSYRSLVGGCPFFGFSALHSAGCEQLVEGLSQRLPEGPHLYPPHAVSDQPERLLLSEQIREQVLHLTREEVPHSVAVRIDDIREERHCTRVTAVVLVERSSQKGILIGKGGGMLKAIGTAARLQIQALIAGPVHLELFVKVSPHWRRHPGRLAELGYGNG</sequence>
<feature type="region of interest" description="G5" evidence="7">
    <location>
        <begin position="194"/>
        <end position="196"/>
    </location>
</feature>
<reference evidence="12" key="1">
    <citation type="submission" date="2016-02" db="EMBL/GenBank/DDBJ databases">
        <authorList>
            <person name="liu f."/>
        </authorList>
    </citation>
    <scope>NUCLEOTIDE SEQUENCE [LARGE SCALE GENOMIC DNA]</scope>
</reference>
<dbReference type="InterPro" id="IPR009019">
    <property type="entry name" value="KH_sf_prok-type"/>
</dbReference>
<keyword evidence="12" id="KW-1185">Reference proteome</keyword>
<dbReference type="NCBIfam" id="TIGR00436">
    <property type="entry name" value="era"/>
    <property type="match status" value="1"/>
</dbReference>
<dbReference type="Gene3D" id="3.40.50.300">
    <property type="entry name" value="P-loop containing nucleotide triphosphate hydrolases"/>
    <property type="match status" value="1"/>
</dbReference>
<name>A0A165B299_9SYNE</name>
<proteinExistence type="inferred from homology"/>
<dbReference type="InterPro" id="IPR006073">
    <property type="entry name" value="GTP-bd"/>
</dbReference>
<keyword evidence="5 6" id="KW-0342">GTP-binding</keyword>
<dbReference type="GO" id="GO:0000028">
    <property type="term" value="P:ribosomal small subunit assembly"/>
    <property type="evidence" value="ECO:0007669"/>
    <property type="project" value="TreeGrafter"/>
</dbReference>
<dbReference type="SUPFAM" id="SSF54814">
    <property type="entry name" value="Prokaryotic type KH domain (KH-domain type II)"/>
    <property type="match status" value="1"/>
</dbReference>
<dbReference type="CDD" id="cd22534">
    <property type="entry name" value="KH-II_Era"/>
    <property type="match status" value="1"/>
</dbReference>
<keyword evidence="6" id="KW-0699">rRNA-binding</keyword>
<evidence type="ECO:0000256" key="8">
    <source>
        <dbReference type="RuleBase" id="RU003761"/>
    </source>
</evidence>
<keyword evidence="4 6" id="KW-0694">RNA-binding</keyword>
<dbReference type="GO" id="GO:0043024">
    <property type="term" value="F:ribosomal small subunit binding"/>
    <property type="evidence" value="ECO:0007669"/>
    <property type="project" value="TreeGrafter"/>
</dbReference>
<comment type="similarity">
    <text evidence="1 6 7 8">Belongs to the TRAFAC class TrmE-Era-EngA-EngB-Septin-like GTPase superfamily. Era GTPase family.</text>
</comment>
<evidence type="ECO:0000256" key="2">
    <source>
        <dbReference type="ARBA" id="ARBA00020484"/>
    </source>
</evidence>
<dbReference type="InterPro" id="IPR004044">
    <property type="entry name" value="KH_dom_type_2"/>
</dbReference>
<dbReference type="InterPro" id="IPR005662">
    <property type="entry name" value="GTPase_Era-like"/>
</dbReference>
<dbReference type="GO" id="GO:0070181">
    <property type="term" value="F:small ribosomal subunit rRNA binding"/>
    <property type="evidence" value="ECO:0007669"/>
    <property type="project" value="UniProtKB-UniRule"/>
</dbReference>
<dbReference type="Pfam" id="PF07650">
    <property type="entry name" value="KH_2"/>
    <property type="match status" value="1"/>
</dbReference>
<dbReference type="GO" id="GO:0005525">
    <property type="term" value="F:GTP binding"/>
    <property type="evidence" value="ECO:0007669"/>
    <property type="project" value="UniProtKB-UniRule"/>
</dbReference>
<evidence type="ECO:0000256" key="7">
    <source>
        <dbReference type="PROSITE-ProRule" id="PRU01050"/>
    </source>
</evidence>
<comment type="subunit">
    <text evidence="6">Monomer.</text>
</comment>
<accession>A0A165B299</accession>
<dbReference type="NCBIfam" id="NF000908">
    <property type="entry name" value="PRK00089.1"/>
    <property type="match status" value="1"/>
</dbReference>
<dbReference type="OrthoDB" id="9805918at2"/>
<evidence type="ECO:0000256" key="6">
    <source>
        <dbReference type="HAMAP-Rule" id="MF_00367"/>
    </source>
</evidence>
<feature type="binding site" evidence="6">
    <location>
        <begin position="165"/>
        <end position="168"/>
    </location>
    <ligand>
        <name>GTP</name>
        <dbReference type="ChEBI" id="CHEBI:37565"/>
    </ligand>
</feature>
<dbReference type="AlphaFoldDB" id="A0A165B299"/>
<feature type="binding site" evidence="6">
    <location>
        <begin position="103"/>
        <end position="107"/>
    </location>
    <ligand>
        <name>GTP</name>
        <dbReference type="ChEBI" id="CHEBI:37565"/>
    </ligand>
</feature>
<dbReference type="InterPro" id="IPR015946">
    <property type="entry name" value="KH_dom-like_a/b"/>
</dbReference>
<feature type="region of interest" description="G4" evidence="7">
    <location>
        <begin position="165"/>
        <end position="168"/>
    </location>
</feature>
<comment type="subcellular location">
    <subcellularLocation>
        <location evidence="6">Cytoplasm</location>
    </subcellularLocation>
    <subcellularLocation>
        <location evidence="6">Cell membrane</location>
        <topology evidence="6">Peripheral membrane protein</topology>
    </subcellularLocation>
</comment>
<feature type="region of interest" description="G1" evidence="7">
    <location>
        <begin position="56"/>
        <end position="63"/>
    </location>
</feature>
<dbReference type="PROSITE" id="PS51713">
    <property type="entry name" value="G_ERA"/>
    <property type="match status" value="1"/>
</dbReference>
<feature type="region of interest" description="G3" evidence="7">
    <location>
        <begin position="103"/>
        <end position="106"/>
    </location>
</feature>
<keyword evidence="3 6" id="KW-0547">Nucleotide-binding</keyword>
<dbReference type="InterPro" id="IPR030388">
    <property type="entry name" value="G_ERA_dom"/>
</dbReference>
<dbReference type="GO" id="GO:0003924">
    <property type="term" value="F:GTPase activity"/>
    <property type="evidence" value="ECO:0007669"/>
    <property type="project" value="UniProtKB-UniRule"/>
</dbReference>
<dbReference type="GO" id="GO:0005886">
    <property type="term" value="C:plasma membrane"/>
    <property type="evidence" value="ECO:0007669"/>
    <property type="project" value="UniProtKB-SubCell"/>
</dbReference>
<protein>
    <recommendedName>
        <fullName evidence="2 6">GTPase Era</fullName>
    </recommendedName>
</protein>
<dbReference type="EMBL" id="FITM01000086">
    <property type="protein sequence ID" value="SAY40052.1"/>
    <property type="molecule type" value="Genomic_DNA"/>
</dbReference>
<dbReference type="PANTHER" id="PTHR42698:SF1">
    <property type="entry name" value="GTPASE ERA, MITOCHONDRIAL"/>
    <property type="match status" value="1"/>
</dbReference>
<evidence type="ECO:0000259" key="10">
    <source>
        <dbReference type="PROSITE" id="PS51713"/>
    </source>
</evidence>
<gene>
    <name evidence="6" type="primary">era</name>
    <name evidence="11" type="ORF">FLM9_751</name>
</gene>
<evidence type="ECO:0000313" key="11">
    <source>
        <dbReference type="EMBL" id="SAY40052.1"/>
    </source>
</evidence>
<evidence type="ECO:0000313" key="12">
    <source>
        <dbReference type="Proteomes" id="UP000182631"/>
    </source>
</evidence>
<dbReference type="InterPro" id="IPR027417">
    <property type="entry name" value="P-loop_NTPase"/>
</dbReference>
<dbReference type="CDD" id="cd04163">
    <property type="entry name" value="Era"/>
    <property type="match status" value="1"/>
</dbReference>
<dbReference type="InterPro" id="IPR005225">
    <property type="entry name" value="Small_GTP-bd"/>
</dbReference>
<feature type="region of interest" description="G2" evidence="7">
    <location>
        <begin position="82"/>
        <end position="86"/>
    </location>
</feature>
<feature type="domain" description="KH type-2" evidence="9">
    <location>
        <begin position="246"/>
        <end position="322"/>
    </location>
</feature>
<evidence type="ECO:0000259" key="9">
    <source>
        <dbReference type="PROSITE" id="PS50823"/>
    </source>
</evidence>
<dbReference type="GO" id="GO:0005829">
    <property type="term" value="C:cytosol"/>
    <property type="evidence" value="ECO:0007669"/>
    <property type="project" value="TreeGrafter"/>
</dbReference>
<feature type="domain" description="Era-type G" evidence="10">
    <location>
        <begin position="48"/>
        <end position="215"/>
    </location>
</feature>
<comment type="function">
    <text evidence="6">An essential GTPase that binds both GDP and GTP, with rapid nucleotide exchange. Plays a role in 16S rRNA processing and 30S ribosomal subunit biogenesis and possibly also in cell cycle regulation and energy metabolism.</text>
</comment>
<dbReference type="Gene3D" id="3.30.300.20">
    <property type="match status" value="1"/>
</dbReference>
<organism evidence="11 12">
    <name type="scientific">Candidatus Synechococcus spongiarum</name>
    <dbReference type="NCBI Taxonomy" id="431041"/>
    <lineage>
        <taxon>Bacteria</taxon>
        <taxon>Bacillati</taxon>
        <taxon>Cyanobacteriota</taxon>
        <taxon>Cyanophyceae</taxon>
        <taxon>Synechococcales</taxon>
        <taxon>Synechococcaceae</taxon>
        <taxon>Synechococcus</taxon>
    </lineage>
</organism>
<dbReference type="SUPFAM" id="SSF52540">
    <property type="entry name" value="P-loop containing nucleoside triphosphate hydrolases"/>
    <property type="match status" value="1"/>
</dbReference>
<dbReference type="Pfam" id="PF01926">
    <property type="entry name" value="MMR_HSR1"/>
    <property type="match status" value="1"/>
</dbReference>
<dbReference type="Proteomes" id="UP000182631">
    <property type="component" value="Unassembled WGS sequence"/>
</dbReference>
<keyword evidence="6" id="KW-0472">Membrane</keyword>
<dbReference type="PANTHER" id="PTHR42698">
    <property type="entry name" value="GTPASE ERA"/>
    <property type="match status" value="1"/>
</dbReference>
<dbReference type="PROSITE" id="PS50823">
    <property type="entry name" value="KH_TYPE_2"/>
    <property type="match status" value="1"/>
</dbReference>
<feature type="binding site" evidence="6">
    <location>
        <begin position="56"/>
        <end position="63"/>
    </location>
    <ligand>
        <name>GTP</name>
        <dbReference type="ChEBI" id="CHEBI:37565"/>
    </ligand>
</feature>
<keyword evidence="6" id="KW-0963">Cytoplasm</keyword>
<keyword evidence="6" id="KW-0690">Ribosome biogenesis</keyword>
<evidence type="ECO:0000256" key="1">
    <source>
        <dbReference type="ARBA" id="ARBA00007921"/>
    </source>
</evidence>
<dbReference type="NCBIfam" id="TIGR00231">
    <property type="entry name" value="small_GTP"/>
    <property type="match status" value="1"/>
</dbReference>
<evidence type="ECO:0000256" key="5">
    <source>
        <dbReference type="ARBA" id="ARBA00023134"/>
    </source>
</evidence>
<evidence type="ECO:0000256" key="3">
    <source>
        <dbReference type="ARBA" id="ARBA00022741"/>
    </source>
</evidence>